<reference evidence="2" key="1">
    <citation type="journal article" date="2023" name="Mol. Ecol. Resour.">
        <title>Chromosome-level genome assembly of a triploid poplar Populus alba 'Berolinensis'.</title>
        <authorList>
            <person name="Chen S."/>
            <person name="Yu Y."/>
            <person name="Wang X."/>
            <person name="Wang S."/>
            <person name="Zhang T."/>
            <person name="Zhou Y."/>
            <person name="He R."/>
            <person name="Meng N."/>
            <person name="Wang Y."/>
            <person name="Liu W."/>
            <person name="Liu Z."/>
            <person name="Liu J."/>
            <person name="Guo Q."/>
            <person name="Huang H."/>
            <person name="Sederoff R.R."/>
            <person name="Wang G."/>
            <person name="Qu G."/>
            <person name="Chen S."/>
        </authorList>
    </citation>
    <scope>NUCLEOTIDE SEQUENCE</scope>
    <source>
        <strain evidence="2">SC-2020</strain>
    </source>
</reference>
<keyword evidence="1" id="KW-0472">Membrane</keyword>
<keyword evidence="1" id="KW-1133">Transmembrane helix</keyword>
<keyword evidence="3" id="KW-1185">Reference proteome</keyword>
<organism evidence="2 3">
    <name type="scientific">Populus alba x Populus x berolinensis</name>
    <dbReference type="NCBI Taxonomy" id="444605"/>
    <lineage>
        <taxon>Eukaryota</taxon>
        <taxon>Viridiplantae</taxon>
        <taxon>Streptophyta</taxon>
        <taxon>Embryophyta</taxon>
        <taxon>Tracheophyta</taxon>
        <taxon>Spermatophyta</taxon>
        <taxon>Magnoliopsida</taxon>
        <taxon>eudicotyledons</taxon>
        <taxon>Gunneridae</taxon>
        <taxon>Pentapetalae</taxon>
        <taxon>rosids</taxon>
        <taxon>fabids</taxon>
        <taxon>Malpighiales</taxon>
        <taxon>Salicaceae</taxon>
        <taxon>Saliceae</taxon>
        <taxon>Populus</taxon>
    </lineage>
</organism>
<sequence>MFWESEDFGVSFFNSDVSSSTSSKTGGRNSLFIFSDSNCSTPSSPFLECLVAKDNSLLLPLAQVGLVNVTLLLRFLLFFIFCFVSIFVGSCGIIIQNVSGIP</sequence>
<feature type="transmembrane region" description="Helical" evidence="1">
    <location>
        <begin position="71"/>
        <end position="95"/>
    </location>
</feature>
<comment type="caution">
    <text evidence="2">The sequence shown here is derived from an EMBL/GenBank/DDBJ whole genome shotgun (WGS) entry which is preliminary data.</text>
</comment>
<proteinExistence type="predicted"/>
<name>A0AAD6LFU0_9ROSI</name>
<dbReference type="Proteomes" id="UP001164929">
    <property type="component" value="Chromosome 17"/>
</dbReference>
<dbReference type="AlphaFoldDB" id="A0AAD6LFU0"/>
<evidence type="ECO:0000256" key="1">
    <source>
        <dbReference type="SAM" id="Phobius"/>
    </source>
</evidence>
<evidence type="ECO:0000313" key="2">
    <source>
        <dbReference type="EMBL" id="KAJ6959843.1"/>
    </source>
</evidence>
<evidence type="ECO:0000313" key="3">
    <source>
        <dbReference type="Proteomes" id="UP001164929"/>
    </source>
</evidence>
<accession>A0AAD6LFU0</accession>
<dbReference type="EMBL" id="JAQIZT010000017">
    <property type="protein sequence ID" value="KAJ6959843.1"/>
    <property type="molecule type" value="Genomic_DNA"/>
</dbReference>
<gene>
    <name evidence="2" type="ORF">NC653_038030</name>
</gene>
<keyword evidence="1" id="KW-0812">Transmembrane</keyword>
<protein>
    <submittedName>
        <fullName evidence="2">Uncharacterized protein</fullName>
    </submittedName>
</protein>